<gene>
    <name evidence="3" type="ORF">METZ01_LOCUS373681</name>
</gene>
<evidence type="ECO:0000313" key="3">
    <source>
        <dbReference type="EMBL" id="SVD20827.1"/>
    </source>
</evidence>
<sequence length="228" mass="24547">VKFGIRFIGYVGTARETVHLSVLAEQAGFDFVWFPHDTFMRNTWAMTSAVAEHTTKIKIGSVGTNPYTTNPAEIATYVATLDELSGGRAVLGLGLHGPAMVEWTGIDAGNYVVRTREAVEIVRALLRGEIVNYKGKEFEWTDQCYLRFEPIRAEIPIYVCAFGPDYLALSGAIGDGSLPMITPPESAAYMVQAITAGANDAGRDPTGIDIAGCGWLALSEKHGAATDV</sequence>
<proteinExistence type="predicted"/>
<feature type="non-terminal residue" evidence="3">
    <location>
        <position position="1"/>
    </location>
</feature>
<evidence type="ECO:0000259" key="2">
    <source>
        <dbReference type="Pfam" id="PF00296"/>
    </source>
</evidence>
<dbReference type="EMBL" id="UINC01136203">
    <property type="protein sequence ID" value="SVD20827.1"/>
    <property type="molecule type" value="Genomic_DNA"/>
</dbReference>
<feature type="domain" description="Luciferase-like" evidence="2">
    <location>
        <begin position="13"/>
        <end position="225"/>
    </location>
</feature>
<dbReference type="Pfam" id="PF00296">
    <property type="entry name" value="Bac_luciferase"/>
    <property type="match status" value="1"/>
</dbReference>
<protein>
    <recommendedName>
        <fullName evidence="2">Luciferase-like domain-containing protein</fullName>
    </recommendedName>
</protein>
<name>A0A382TH44_9ZZZZ</name>
<dbReference type="AlphaFoldDB" id="A0A382TH44"/>
<feature type="non-terminal residue" evidence="3">
    <location>
        <position position="228"/>
    </location>
</feature>
<dbReference type="Gene3D" id="3.20.20.30">
    <property type="entry name" value="Luciferase-like domain"/>
    <property type="match status" value="1"/>
</dbReference>
<dbReference type="SUPFAM" id="SSF51679">
    <property type="entry name" value="Bacterial luciferase-like"/>
    <property type="match status" value="1"/>
</dbReference>
<reference evidence="3" key="1">
    <citation type="submission" date="2018-05" db="EMBL/GenBank/DDBJ databases">
        <authorList>
            <person name="Lanie J.A."/>
            <person name="Ng W.-L."/>
            <person name="Kazmierczak K.M."/>
            <person name="Andrzejewski T.M."/>
            <person name="Davidsen T.M."/>
            <person name="Wayne K.J."/>
            <person name="Tettelin H."/>
            <person name="Glass J.I."/>
            <person name="Rusch D."/>
            <person name="Podicherti R."/>
            <person name="Tsui H.-C.T."/>
            <person name="Winkler M.E."/>
        </authorList>
    </citation>
    <scope>NUCLEOTIDE SEQUENCE</scope>
</reference>
<dbReference type="GO" id="GO:0016705">
    <property type="term" value="F:oxidoreductase activity, acting on paired donors, with incorporation or reduction of molecular oxygen"/>
    <property type="evidence" value="ECO:0007669"/>
    <property type="project" value="InterPro"/>
</dbReference>
<dbReference type="PANTHER" id="PTHR43244">
    <property type="match status" value="1"/>
</dbReference>
<keyword evidence="1" id="KW-0560">Oxidoreductase</keyword>
<evidence type="ECO:0000256" key="1">
    <source>
        <dbReference type="ARBA" id="ARBA00023002"/>
    </source>
</evidence>
<dbReference type="InterPro" id="IPR050564">
    <property type="entry name" value="F420-G6PD/mer"/>
</dbReference>
<dbReference type="InterPro" id="IPR011251">
    <property type="entry name" value="Luciferase-like_dom"/>
</dbReference>
<accession>A0A382TH44</accession>
<dbReference type="PANTHER" id="PTHR43244:SF1">
    <property type="entry name" value="5,10-METHYLENETETRAHYDROMETHANOPTERIN REDUCTASE"/>
    <property type="match status" value="1"/>
</dbReference>
<organism evidence="3">
    <name type="scientific">marine metagenome</name>
    <dbReference type="NCBI Taxonomy" id="408172"/>
    <lineage>
        <taxon>unclassified sequences</taxon>
        <taxon>metagenomes</taxon>
        <taxon>ecological metagenomes</taxon>
    </lineage>
</organism>
<dbReference type="CDD" id="cd01097">
    <property type="entry name" value="Tetrahydromethanopterin_reductase"/>
    <property type="match status" value="1"/>
</dbReference>
<dbReference type="InterPro" id="IPR036661">
    <property type="entry name" value="Luciferase-like_sf"/>
</dbReference>